<sequence length="318" mass="36069">MSGLLHPFIQLGYGLEFKSEAIIAMALAQASIHKKQFSRAFDTETFDEICSQASKNDADGKSLLDILDCMRDDPIAAKITYNEEPYTPENRGHAEDLAIKYAKLWTVENTEASVKAKVKEIMTIIALVYGAAIRPGFHPALEFGLMHNLTSSYFLPIIMDVLTLDNKVRLLRAYAVTFLYMYAAKGCPRLVIIDLFITTDTQSDRAVATVEDNPWTYVINKAIASNDMHVAKVVRALWRLSLLIAFPSEDMPIYRYTNRPVNVNCLYLARITVDNIRKSVRRNPDTGKMELEDNVYDQGWAHGMLAFDEFWTNKSTEF</sequence>
<organism evidence="1 2">
    <name type="scientific">Coemansia furcata</name>
    <dbReference type="NCBI Taxonomy" id="417177"/>
    <lineage>
        <taxon>Eukaryota</taxon>
        <taxon>Fungi</taxon>
        <taxon>Fungi incertae sedis</taxon>
        <taxon>Zoopagomycota</taxon>
        <taxon>Kickxellomycotina</taxon>
        <taxon>Kickxellomycetes</taxon>
        <taxon>Kickxellales</taxon>
        <taxon>Kickxellaceae</taxon>
        <taxon>Coemansia</taxon>
    </lineage>
</organism>
<proteinExistence type="predicted"/>
<accession>A0ACC1KW26</accession>
<protein>
    <submittedName>
        <fullName evidence="1">Uncharacterized protein</fullName>
    </submittedName>
</protein>
<keyword evidence="2" id="KW-1185">Reference proteome</keyword>
<dbReference type="EMBL" id="JANBUP010003796">
    <property type="protein sequence ID" value="KAJ2795685.1"/>
    <property type="molecule type" value="Genomic_DNA"/>
</dbReference>
<reference evidence="1" key="1">
    <citation type="submission" date="2022-07" db="EMBL/GenBank/DDBJ databases">
        <title>Phylogenomic reconstructions and comparative analyses of Kickxellomycotina fungi.</title>
        <authorList>
            <person name="Reynolds N.K."/>
            <person name="Stajich J.E."/>
            <person name="Barry K."/>
            <person name="Grigoriev I.V."/>
            <person name="Crous P."/>
            <person name="Smith M.E."/>
        </authorList>
    </citation>
    <scope>NUCLEOTIDE SEQUENCE</scope>
    <source>
        <strain evidence="1">CBS 102833</strain>
    </source>
</reference>
<name>A0ACC1KW26_9FUNG</name>
<gene>
    <name evidence="1" type="ORF">H4S07_006417</name>
</gene>
<dbReference type="Proteomes" id="UP001140096">
    <property type="component" value="Unassembled WGS sequence"/>
</dbReference>
<comment type="caution">
    <text evidence="1">The sequence shown here is derived from an EMBL/GenBank/DDBJ whole genome shotgun (WGS) entry which is preliminary data.</text>
</comment>
<evidence type="ECO:0000313" key="2">
    <source>
        <dbReference type="Proteomes" id="UP001140096"/>
    </source>
</evidence>
<evidence type="ECO:0000313" key="1">
    <source>
        <dbReference type="EMBL" id="KAJ2795685.1"/>
    </source>
</evidence>